<sequence length="161" mass="17932">MAQDMFIKIDGIEGESLDASHKNEIQVLAWNWEVSQHSNMHSGSGGGSGKASVADFCFSHYMDKASPNLLSYCLLGKHIKNIRFVLRKAGGDPLEYLTINFTDVIITRVDMAGSLEDETRPREIVRFSFTKMTQDYVMQNAEGHKSGVVSANYDVKANHQS</sequence>
<dbReference type="Gene3D" id="2.30.110.20">
    <property type="entry name" value="Hcp1-like"/>
    <property type="match status" value="1"/>
</dbReference>
<keyword evidence="2" id="KW-1185">Reference proteome</keyword>
<reference evidence="1 2" key="1">
    <citation type="submission" date="2014-05" db="EMBL/GenBank/DDBJ databases">
        <title>ATOL: Assembling a taxonomically balanced genome-scale reconstruction of the evolutionary history of the Enterobacteriaceae.</title>
        <authorList>
            <person name="Plunkett G.III."/>
            <person name="Neeno-Eckwall E.C."/>
            <person name="Glasner J.D."/>
            <person name="Perna N.T."/>
        </authorList>
    </citation>
    <scope>NUCLEOTIDE SEQUENCE [LARGE SCALE GENOMIC DNA]</scope>
    <source>
        <strain evidence="1 2">ATCC 33852</strain>
    </source>
</reference>
<organism evidence="1 2">
    <name type="scientific">Ewingella americana (strain ATCC 33852 / DSM 4580 / CCUG 14506 / JCM 5911 / LMG 7869 / NCTC 12157 / CDC 1468-78)</name>
    <dbReference type="NCBI Taxonomy" id="910964"/>
    <lineage>
        <taxon>Bacteria</taxon>
        <taxon>Pseudomonadati</taxon>
        <taxon>Pseudomonadota</taxon>
        <taxon>Gammaproteobacteria</taxon>
        <taxon>Enterobacterales</taxon>
        <taxon>Yersiniaceae</taxon>
        <taxon>Ewingella</taxon>
    </lineage>
</organism>
<comment type="caution">
    <text evidence="1">The sequence shown here is derived from an EMBL/GenBank/DDBJ whole genome shotgun (WGS) entry which is preliminary data.</text>
</comment>
<proteinExistence type="predicted"/>
<dbReference type="SUPFAM" id="SSF141452">
    <property type="entry name" value="Hcp1-like"/>
    <property type="match status" value="1"/>
</dbReference>
<dbReference type="Proteomes" id="UP000028640">
    <property type="component" value="Unassembled WGS sequence"/>
</dbReference>
<dbReference type="STRING" id="910964.GEAM_1179"/>
<accession>A0A085GIK6</accession>
<gene>
    <name evidence="1" type="ORF">GEAM_1179</name>
</gene>
<dbReference type="GeneID" id="78379521"/>
<name>A0A085GIK6_EWIA3</name>
<dbReference type="PANTHER" id="PTHR36152">
    <property type="entry name" value="CYTOPLASMIC PROTEIN-RELATED"/>
    <property type="match status" value="1"/>
</dbReference>
<evidence type="ECO:0000313" key="2">
    <source>
        <dbReference type="Proteomes" id="UP000028640"/>
    </source>
</evidence>
<dbReference type="InterPro" id="IPR036624">
    <property type="entry name" value="Hcp1-lik_sf"/>
</dbReference>
<dbReference type="Pfam" id="PF05638">
    <property type="entry name" value="T6SS_HCP"/>
    <property type="match status" value="1"/>
</dbReference>
<dbReference type="PANTHER" id="PTHR36152:SF5">
    <property type="entry name" value="PROTEIN HCP1"/>
    <property type="match status" value="1"/>
</dbReference>
<protein>
    <submittedName>
        <fullName evidence="1">ImpD family protein</fullName>
    </submittedName>
</protein>
<dbReference type="EMBL" id="JMPJ01000037">
    <property type="protein sequence ID" value="KFC83551.1"/>
    <property type="molecule type" value="Genomic_DNA"/>
</dbReference>
<dbReference type="InterPro" id="IPR053165">
    <property type="entry name" value="HSI-I_assembly_Hcp1"/>
</dbReference>
<dbReference type="NCBIfam" id="TIGR03344">
    <property type="entry name" value="VI_effect_Hcp1"/>
    <property type="match status" value="1"/>
</dbReference>
<evidence type="ECO:0000313" key="1">
    <source>
        <dbReference type="EMBL" id="KFC83551.1"/>
    </source>
</evidence>
<dbReference type="AlphaFoldDB" id="A0A085GIK6"/>
<dbReference type="OrthoDB" id="4865570at2"/>
<dbReference type="RefSeq" id="WP_034789448.1">
    <property type="nucleotide sequence ID" value="NZ_JMPJ01000037.1"/>
</dbReference>
<dbReference type="InterPro" id="IPR008514">
    <property type="entry name" value="T6SS_Hcp"/>
</dbReference>
<dbReference type="eggNOG" id="COG3157">
    <property type="taxonomic scope" value="Bacteria"/>
</dbReference>